<protein>
    <submittedName>
        <fullName evidence="2">UDP-D-galactose:(Glucosyl)lipopolysaccharide-1, 6-D-galactosyltransferase</fullName>
    </submittedName>
</protein>
<dbReference type="Proteomes" id="UP000217465">
    <property type="component" value="Unassembled WGS sequence"/>
</dbReference>
<evidence type="ECO:0000313" key="3">
    <source>
        <dbReference type="Proteomes" id="UP000217465"/>
    </source>
</evidence>
<organism evidence="2 3">
    <name type="scientific">Streptococcus parauberis</name>
    <dbReference type="NCBI Taxonomy" id="1348"/>
    <lineage>
        <taxon>Bacteria</taxon>
        <taxon>Bacillati</taxon>
        <taxon>Bacillota</taxon>
        <taxon>Bacilli</taxon>
        <taxon>Lactobacillales</taxon>
        <taxon>Streptococcaceae</taxon>
        <taxon>Streptococcus</taxon>
    </lineage>
</organism>
<dbReference type="GO" id="GO:0016757">
    <property type="term" value="F:glycosyltransferase activity"/>
    <property type="evidence" value="ECO:0007669"/>
    <property type="project" value="UniProtKB-KW"/>
</dbReference>
<dbReference type="InterPro" id="IPR050194">
    <property type="entry name" value="Glycosyltransferase_grp1"/>
</dbReference>
<feature type="domain" description="Glycosyl transferase family 1" evidence="1">
    <location>
        <begin position="197"/>
        <end position="339"/>
    </location>
</feature>
<dbReference type="PANTHER" id="PTHR45947:SF3">
    <property type="entry name" value="SULFOQUINOVOSYL TRANSFERASE SQD2"/>
    <property type="match status" value="1"/>
</dbReference>
<dbReference type="EMBL" id="NSGR01000008">
    <property type="protein sequence ID" value="PCH12168.1"/>
    <property type="molecule type" value="Genomic_DNA"/>
</dbReference>
<dbReference type="AlphaFoldDB" id="A0A854WCI9"/>
<evidence type="ECO:0000259" key="1">
    <source>
        <dbReference type="Pfam" id="PF00534"/>
    </source>
</evidence>
<dbReference type="PANTHER" id="PTHR45947">
    <property type="entry name" value="SULFOQUINOVOSYL TRANSFERASE SQD2"/>
    <property type="match status" value="1"/>
</dbReference>
<dbReference type="RefSeq" id="WP_076751700.1">
    <property type="nucleotide sequence ID" value="NZ_LQRN01000009.1"/>
</dbReference>
<proteinExistence type="predicted"/>
<dbReference type="InterPro" id="IPR001296">
    <property type="entry name" value="Glyco_trans_1"/>
</dbReference>
<dbReference type="Gene3D" id="3.40.50.2000">
    <property type="entry name" value="Glycogen Phosphorylase B"/>
    <property type="match status" value="2"/>
</dbReference>
<accession>A0A854WCI9</accession>
<keyword evidence="2" id="KW-0808">Transferase</keyword>
<dbReference type="Pfam" id="PF00534">
    <property type="entry name" value="Glycos_transf_1"/>
    <property type="match status" value="1"/>
</dbReference>
<dbReference type="SUPFAM" id="SSF53756">
    <property type="entry name" value="UDP-Glycosyltransferase/glycogen phosphorylase"/>
    <property type="match status" value="1"/>
</dbReference>
<comment type="caution">
    <text evidence="2">The sequence shown here is derived from an EMBL/GenBank/DDBJ whole genome shotgun (WGS) entry which is preliminary data.</text>
</comment>
<keyword evidence="2" id="KW-0328">Glycosyltransferase</keyword>
<sequence>MKNILFISPTGTLDNGAEQSITSLMGHLAESGYHIINVVPSENHSTTENYHKKMESNNIELIPLEYNNWWWEDAPGIKKDSLQDRTLFYQKYVYELRQLIQEKSVDIVISNTANVFQGAIAAAIEQKTHYWLIHEFPLEEFSYYKKLIPLMESLSDKIFAVSGELESHLQNLFENSEKLSSFVPFGAFQSNLKDNVNDDIRLVSIGRINDNKNQLEILKAYLHLSCPRPNLVFIGDYDETYKNKCDQFISENQLTGITFIPNKSNPWDYVTGSDIILLTSKMETFGLVYAEALLNGVPTIAANNPGYKSVTNYFGFGQLYELGNVQDLVNKIQSYLANYNDFKSSVLNQVNKIQDLYTMETAYSNILEVLNGDGGYKEKSYFPLLSNFIGAYDPQEIFSPANKENVKIYYRSDSENWDERRCISYSLINKDKISFSLPDNTFEVRIDMSERPSYYKEIRLKNIEDNTQLLPKTISGINVGESYYFNHVDPQMIFNISYLKSKNFELSYLVSNLSHLYQDDFLPDILSSQLNNVLKKQKEYDYLEILNNQLYERNKEIQTQLEEMVVRYNSVTHSRRWTIPTKIINFLRRNK</sequence>
<name>A0A854WCI9_9STRE</name>
<reference evidence="2 3" key="1">
    <citation type="submission" date="2016-06" db="EMBL/GenBank/DDBJ databases">
        <authorList>
            <person name="Haines A.N."/>
            <person name="Council K.R."/>
        </authorList>
    </citation>
    <scope>NUCLEOTIDE SEQUENCE [LARGE SCALE GENOMIC DNA]</scope>
    <source>
        <strain evidence="2 3">SP158-29</strain>
    </source>
</reference>
<gene>
    <name evidence="2" type="ORF">A9Y57_00883</name>
</gene>
<evidence type="ECO:0000313" key="2">
    <source>
        <dbReference type="EMBL" id="PCH12168.1"/>
    </source>
</evidence>